<evidence type="ECO:0000313" key="12">
    <source>
        <dbReference type="Proteomes" id="UP000005627"/>
    </source>
</evidence>
<evidence type="ECO:0000256" key="7">
    <source>
        <dbReference type="ARBA" id="ARBA00022833"/>
    </source>
</evidence>
<dbReference type="InterPro" id="IPR038765">
    <property type="entry name" value="Papain-like_cys_pep_sf"/>
</dbReference>
<dbReference type="Pfam" id="PF01841">
    <property type="entry name" value="Transglut_core"/>
    <property type="match status" value="1"/>
</dbReference>
<comment type="cofactor">
    <cofactor evidence="2">
        <name>Zn(2+)</name>
        <dbReference type="ChEBI" id="CHEBI:29105"/>
    </cofactor>
</comment>
<dbReference type="InParanoid" id="G8ZMK6"/>
<reference evidence="11 12" key="1">
    <citation type="journal article" date="2011" name="Proc. Natl. Acad. Sci. U.S.A.">
        <title>Evolutionary erosion of yeast sex chromosomes by mating-type switching accidents.</title>
        <authorList>
            <person name="Gordon J.L."/>
            <person name="Armisen D."/>
            <person name="Proux-Wera E."/>
            <person name="Oheigeartaigh S.S."/>
            <person name="Byrne K.P."/>
            <person name="Wolfe K.H."/>
        </authorList>
    </citation>
    <scope>NUCLEOTIDE SEQUENCE [LARGE SCALE GENOMIC DNA]</scope>
    <source>
        <strain evidence="12">ATCC 10662 / CBS 1146 / NBRC 0425 / NCYC 2629 / NRRL Y-866</strain>
    </source>
</reference>
<dbReference type="EC" id="3.5.1.52" evidence="4"/>
<dbReference type="Proteomes" id="UP000005627">
    <property type="component" value="Chromosome 1"/>
</dbReference>
<keyword evidence="6" id="KW-0479">Metal-binding</keyword>
<dbReference type="OrthoDB" id="409136at2759"/>
<comment type="similarity">
    <text evidence="3">Belongs to the transglutaminase-like superfamily. PNGase family.</text>
</comment>
<dbReference type="FunCoup" id="G8ZMK6">
    <property type="interactions" value="122"/>
</dbReference>
<dbReference type="SMART" id="SM00460">
    <property type="entry name" value="TGc"/>
    <property type="match status" value="1"/>
</dbReference>
<dbReference type="PANTHER" id="PTHR12143:SF19">
    <property type="entry name" value="PEPTIDE-N(4)-(N-ACETYL-BETA-GLUCOSAMINYL)ASPARAGINE AMIDASE"/>
    <property type="match status" value="1"/>
</dbReference>
<evidence type="ECO:0000259" key="10">
    <source>
        <dbReference type="SMART" id="SM00460"/>
    </source>
</evidence>
<dbReference type="PANTHER" id="PTHR12143">
    <property type="entry name" value="PEPTIDE N-GLYCANASE PNGASE -RELATED"/>
    <property type="match status" value="1"/>
</dbReference>
<keyword evidence="7" id="KW-0862">Zinc</keyword>
<name>G8ZMK6_TORDE</name>
<dbReference type="RefSeq" id="XP_003679061.1">
    <property type="nucleotide sequence ID" value="XM_003679013.1"/>
</dbReference>
<dbReference type="Gene3D" id="3.10.620.30">
    <property type="match status" value="1"/>
</dbReference>
<evidence type="ECO:0000256" key="6">
    <source>
        <dbReference type="ARBA" id="ARBA00022723"/>
    </source>
</evidence>
<dbReference type="EMBL" id="HE616742">
    <property type="protein sequence ID" value="CCE89850.1"/>
    <property type="molecule type" value="Genomic_DNA"/>
</dbReference>
<evidence type="ECO:0000256" key="9">
    <source>
        <dbReference type="SAM" id="MobiDB-lite"/>
    </source>
</evidence>
<dbReference type="eggNOG" id="KOG0909">
    <property type="taxonomic scope" value="Eukaryota"/>
</dbReference>
<dbReference type="GO" id="GO:0005634">
    <property type="term" value="C:nucleus"/>
    <property type="evidence" value="ECO:0007669"/>
    <property type="project" value="EnsemblFungi"/>
</dbReference>
<feature type="domain" description="Transglutaminase-like" evidence="10">
    <location>
        <begin position="170"/>
        <end position="225"/>
    </location>
</feature>
<proteinExistence type="inferred from homology"/>
<dbReference type="GO" id="GO:0000224">
    <property type="term" value="F:peptide-N4-(N-acetyl-beta-glucosaminyl)asparagine amidase activity"/>
    <property type="evidence" value="ECO:0007669"/>
    <property type="project" value="UniProtKB-EC"/>
</dbReference>
<dbReference type="Gene3D" id="2.20.25.10">
    <property type="match status" value="1"/>
</dbReference>
<dbReference type="InterPro" id="IPR002931">
    <property type="entry name" value="Transglutaminase-like"/>
</dbReference>
<dbReference type="FunFam" id="3.10.620.30:FF:000004">
    <property type="entry name" value="Peptidase (PNG1)"/>
    <property type="match status" value="1"/>
</dbReference>
<dbReference type="GO" id="GO:0120125">
    <property type="term" value="C:PNGase complex"/>
    <property type="evidence" value="ECO:0007669"/>
    <property type="project" value="EnsemblFungi"/>
</dbReference>
<dbReference type="STRING" id="1076872.G8ZMK6"/>
<evidence type="ECO:0000256" key="1">
    <source>
        <dbReference type="ARBA" id="ARBA00001650"/>
    </source>
</evidence>
<organism evidence="11 12">
    <name type="scientific">Torulaspora delbrueckii</name>
    <name type="common">Yeast</name>
    <name type="synonym">Candida colliculosa</name>
    <dbReference type="NCBI Taxonomy" id="4950"/>
    <lineage>
        <taxon>Eukaryota</taxon>
        <taxon>Fungi</taxon>
        <taxon>Dikarya</taxon>
        <taxon>Ascomycota</taxon>
        <taxon>Saccharomycotina</taxon>
        <taxon>Saccharomycetes</taxon>
        <taxon>Saccharomycetales</taxon>
        <taxon>Saccharomycetaceae</taxon>
        <taxon>Torulaspora</taxon>
    </lineage>
</organism>
<dbReference type="InterPro" id="IPR050883">
    <property type="entry name" value="PNGase"/>
</dbReference>
<dbReference type="GO" id="GO:0006515">
    <property type="term" value="P:protein quality control for misfolded or incompletely synthesized proteins"/>
    <property type="evidence" value="ECO:0007669"/>
    <property type="project" value="EnsemblFungi"/>
</dbReference>
<dbReference type="HOGENOM" id="CLU_031058_0_1_1"/>
<dbReference type="AlphaFoldDB" id="G8ZMK6"/>
<comment type="catalytic activity">
    <reaction evidence="1">
        <text>Hydrolysis of an N(4)-(acetyl-beta-D-glucosaminyl)asparagine residue in which the glucosamine residue may be further glycosylated, to yield a (substituted) N-acetyl-beta-D-glucosaminylamine and a peptide containing an aspartate residue.</text>
        <dbReference type="EC" id="3.5.1.52"/>
    </reaction>
</comment>
<dbReference type="GeneID" id="11502632"/>
<feature type="region of interest" description="Disordered" evidence="9">
    <location>
        <begin position="313"/>
        <end position="344"/>
    </location>
</feature>
<dbReference type="GO" id="GO:0097466">
    <property type="term" value="P:ubiquitin-dependent glycoprotein ERAD pathway"/>
    <property type="evidence" value="ECO:0007669"/>
    <property type="project" value="EnsemblFungi"/>
</dbReference>
<evidence type="ECO:0000256" key="4">
    <source>
        <dbReference type="ARBA" id="ARBA00012158"/>
    </source>
</evidence>
<evidence type="ECO:0000256" key="2">
    <source>
        <dbReference type="ARBA" id="ARBA00001947"/>
    </source>
</evidence>
<evidence type="ECO:0000256" key="3">
    <source>
        <dbReference type="ARBA" id="ARBA00009390"/>
    </source>
</evidence>
<keyword evidence="12" id="KW-1185">Reference proteome</keyword>
<dbReference type="GO" id="GO:0005829">
    <property type="term" value="C:cytosol"/>
    <property type="evidence" value="ECO:0007669"/>
    <property type="project" value="EnsemblFungi"/>
</dbReference>
<sequence>MEEPSESVYERVAKMLLKRYKDQVVAKFHQSTDDYRYQRLLRSCSYARSIQDSANRLCTIYENPAWHSAVLETLDLDLIYTNVDAMSIKSEEEYSDNLVKELLRYFKQDFFKWVNAPDCENCGENDSTSQGSTGPNADEAPYECWVVEQYKCNKCGTITRFPRYNDPIKLLDYRKGRCGEWCNLFTLILKSFGLEARYVQNREDHVWCEYYSQYLKRWVHVDSCEQSFDEPHIYSKNWNKKMSYCIAFSNDTVVDVSKRYILQNQLPRDQISEDDLQFLCRLITQKLRSGLDDDTIFKLANRDELERLEWLPNRVQDAPTPTDRTVGRQSGSTAWKSQRGEDGK</sequence>
<gene>
    <name evidence="11" type="primary">TDEL0A05180</name>
    <name evidence="11" type="ORF">TDEL_0A05180</name>
</gene>
<dbReference type="GO" id="GO:0046872">
    <property type="term" value="F:metal ion binding"/>
    <property type="evidence" value="ECO:0007669"/>
    <property type="project" value="UniProtKB-KW"/>
</dbReference>
<dbReference type="SUPFAM" id="SSF54001">
    <property type="entry name" value="Cysteine proteinases"/>
    <property type="match status" value="1"/>
</dbReference>
<evidence type="ECO:0000256" key="5">
    <source>
        <dbReference type="ARBA" id="ARBA00018546"/>
    </source>
</evidence>
<dbReference type="KEGG" id="tdl:TDEL_0A05180"/>
<protein>
    <recommendedName>
        <fullName evidence="5">Peptide-N(4)-(N-acetyl-beta-glucosaminyl)asparagine amidase</fullName>
        <ecNumber evidence="4">3.5.1.52</ecNumber>
    </recommendedName>
    <alternativeName>
        <fullName evidence="8">Peptide:N-glycanase 1</fullName>
    </alternativeName>
</protein>
<feature type="compositionally biased region" description="Polar residues" evidence="9">
    <location>
        <begin position="327"/>
        <end position="336"/>
    </location>
</feature>
<evidence type="ECO:0000256" key="8">
    <source>
        <dbReference type="ARBA" id="ARBA00032858"/>
    </source>
</evidence>
<accession>G8ZMK6</accession>
<evidence type="ECO:0000313" key="11">
    <source>
        <dbReference type="EMBL" id="CCE89850.1"/>
    </source>
</evidence>